<dbReference type="Proteomes" id="UP000502035">
    <property type="component" value="Chromosome"/>
</dbReference>
<feature type="transmembrane region" description="Helical" evidence="1">
    <location>
        <begin position="184"/>
        <end position="204"/>
    </location>
</feature>
<dbReference type="AlphaFoldDB" id="A0A6G7YEX6"/>
<evidence type="ECO:0008006" key="4">
    <source>
        <dbReference type="Google" id="ProtNLM"/>
    </source>
</evidence>
<feature type="transmembrane region" description="Helical" evidence="1">
    <location>
        <begin position="49"/>
        <end position="72"/>
    </location>
</feature>
<gene>
    <name evidence="2" type="ORF">G7071_07390</name>
</gene>
<keyword evidence="1" id="KW-0472">Membrane</keyword>
<organism evidence="2 3">
    <name type="scientific">Nocardioides piscis</name>
    <dbReference type="NCBI Taxonomy" id="2714938"/>
    <lineage>
        <taxon>Bacteria</taxon>
        <taxon>Bacillati</taxon>
        <taxon>Actinomycetota</taxon>
        <taxon>Actinomycetes</taxon>
        <taxon>Propionibacteriales</taxon>
        <taxon>Nocardioidaceae</taxon>
        <taxon>Nocardioides</taxon>
    </lineage>
</organism>
<evidence type="ECO:0000313" key="3">
    <source>
        <dbReference type="Proteomes" id="UP000502035"/>
    </source>
</evidence>
<dbReference type="RefSeq" id="WP_166316816.1">
    <property type="nucleotide sequence ID" value="NZ_CP049866.1"/>
</dbReference>
<dbReference type="EMBL" id="CP049866">
    <property type="protein sequence ID" value="QIK75279.1"/>
    <property type="molecule type" value="Genomic_DNA"/>
</dbReference>
<sequence>MTDRWLPWTAAALATGATALVMGAMSLPTSSGGAGLLRTVEAQPDQWLMAAAAFLYAAFALTVGIPTFFHLLHHRPRIAVLGSALLAFGTIGMAGYAALLILFRAMVLHAPITTVELAAVSDDLGLRGFVGAFVVAFGLGLLVLGLALLLTRVVARWMAVLLVAYPIGMPFADALPDWARTAQVLMLGAALIGVALSANAAWAARPRLQALR</sequence>
<name>A0A6G7YEX6_9ACTN</name>
<feature type="transmembrane region" description="Helical" evidence="1">
    <location>
        <begin position="84"/>
        <end position="106"/>
    </location>
</feature>
<feature type="transmembrane region" description="Helical" evidence="1">
    <location>
        <begin position="154"/>
        <end position="172"/>
    </location>
</feature>
<evidence type="ECO:0000313" key="2">
    <source>
        <dbReference type="EMBL" id="QIK75279.1"/>
    </source>
</evidence>
<proteinExistence type="predicted"/>
<evidence type="ECO:0000256" key="1">
    <source>
        <dbReference type="SAM" id="Phobius"/>
    </source>
</evidence>
<keyword evidence="1" id="KW-1133">Transmembrane helix</keyword>
<accession>A0A6G7YEX6</accession>
<feature type="transmembrane region" description="Helical" evidence="1">
    <location>
        <begin position="126"/>
        <end position="147"/>
    </location>
</feature>
<protein>
    <recommendedName>
        <fullName evidence="4">DUF4386 family protein</fullName>
    </recommendedName>
</protein>
<reference evidence="2 3" key="1">
    <citation type="submission" date="2020-03" db="EMBL/GenBank/DDBJ databases">
        <title>Nocardioides sp. nov., isolated from fish.</title>
        <authorList>
            <person name="Hyun D.-W."/>
            <person name="Bae J.-W."/>
        </authorList>
    </citation>
    <scope>NUCLEOTIDE SEQUENCE [LARGE SCALE GENOMIC DNA]</scope>
    <source>
        <strain evidence="2 3">HDW12A</strain>
    </source>
</reference>
<dbReference type="KEGG" id="npi:G7071_07390"/>
<keyword evidence="1" id="KW-0812">Transmembrane</keyword>
<keyword evidence="3" id="KW-1185">Reference proteome</keyword>